<dbReference type="OrthoDB" id="286820at2759"/>
<keyword evidence="4" id="KW-1185">Reference proteome</keyword>
<organism evidence="2">
    <name type="scientific">Cladocopium goreaui</name>
    <dbReference type="NCBI Taxonomy" id="2562237"/>
    <lineage>
        <taxon>Eukaryota</taxon>
        <taxon>Sar</taxon>
        <taxon>Alveolata</taxon>
        <taxon>Dinophyceae</taxon>
        <taxon>Suessiales</taxon>
        <taxon>Symbiodiniaceae</taxon>
        <taxon>Cladocopium</taxon>
    </lineage>
</organism>
<dbReference type="EMBL" id="CAMXCT020003549">
    <property type="protein sequence ID" value="CAL1158390.1"/>
    <property type="molecule type" value="Genomic_DNA"/>
</dbReference>
<dbReference type="InterPro" id="IPR028889">
    <property type="entry name" value="USP"/>
</dbReference>
<name>A0A9P1D757_9DINO</name>
<reference evidence="2" key="1">
    <citation type="submission" date="2022-10" db="EMBL/GenBank/DDBJ databases">
        <authorList>
            <person name="Chen Y."/>
            <person name="Dougan E. K."/>
            <person name="Chan C."/>
            <person name="Rhodes N."/>
            <person name="Thang M."/>
        </authorList>
    </citation>
    <scope>NUCLEOTIDE SEQUENCE</scope>
</reference>
<dbReference type="InterPro" id="IPR038765">
    <property type="entry name" value="Papain-like_cys_pep_sf"/>
</dbReference>
<dbReference type="PROSITE" id="PS50235">
    <property type="entry name" value="USP_3"/>
    <property type="match status" value="1"/>
</dbReference>
<evidence type="ECO:0000259" key="1">
    <source>
        <dbReference type="PROSITE" id="PS50235"/>
    </source>
</evidence>
<dbReference type="InterPro" id="IPR050164">
    <property type="entry name" value="Peptidase_C19"/>
</dbReference>
<dbReference type="AlphaFoldDB" id="A0A9P1D757"/>
<evidence type="ECO:0000313" key="2">
    <source>
        <dbReference type="EMBL" id="CAI4005015.1"/>
    </source>
</evidence>
<proteinExistence type="predicted"/>
<feature type="domain" description="USP" evidence="1">
    <location>
        <begin position="492"/>
        <end position="805"/>
    </location>
</feature>
<dbReference type="Pfam" id="PF00443">
    <property type="entry name" value="UCH"/>
    <property type="match status" value="1"/>
</dbReference>
<dbReference type="Gene3D" id="3.90.70.10">
    <property type="entry name" value="Cysteine proteinases"/>
    <property type="match status" value="1"/>
</dbReference>
<dbReference type="GO" id="GO:0004843">
    <property type="term" value="F:cysteine-type deubiquitinase activity"/>
    <property type="evidence" value="ECO:0007669"/>
    <property type="project" value="InterPro"/>
</dbReference>
<evidence type="ECO:0000313" key="3">
    <source>
        <dbReference type="EMBL" id="CAL4792327.1"/>
    </source>
</evidence>
<accession>A0A9P1D757</accession>
<dbReference type="SUPFAM" id="SSF54001">
    <property type="entry name" value="Cysteine proteinases"/>
    <property type="match status" value="1"/>
</dbReference>
<dbReference type="PANTHER" id="PTHR24006">
    <property type="entry name" value="UBIQUITIN CARBOXYL-TERMINAL HYDROLASE"/>
    <property type="match status" value="1"/>
</dbReference>
<dbReference type="EMBL" id="CAMXCT030003549">
    <property type="protein sequence ID" value="CAL4792327.1"/>
    <property type="molecule type" value="Genomic_DNA"/>
</dbReference>
<protein>
    <submittedName>
        <fullName evidence="3">USP domain-containing protein</fullName>
    </submittedName>
</protein>
<gene>
    <name evidence="2" type="ORF">C1SCF055_LOCUS30772</name>
</gene>
<sequence length="830" mass="94036">MAYPTYAHQDPPVKLRLRRLLLELKPLEEKYWEAQQLVQQMAVHEVGLWVQAILEKPLPMQWMHNLSIHILGELLQRHPAIVTSEFGKVRKNVSWLFPEDGDVDRAAAFFRNLLWTKETMGQNPKSEASTFSKLLMKRTKQNDLCKVPACTGRAWLVHIWKDVPSTRPSLDLLVSCVVRWLADPYETQGAKAACLKVLSEETARLRPPADLETWIISLLFQEVCRHPMQHSPDLQQLLCLLHVPPHPSSVRCLLGSSQDPGYLMTLWGCLCNWLPQAPWMSGQACEAWCRAGPPPLYALLRAMLVAFSQLPDSRNLCRSAIMALAALGTSSSSISTQAPALLLMLFHDGPVLPAEVWMPLLPLLDYLSQFSEQAVELGTRLRSLASGGFWTAPRLGGQMASPPNGQMQAQLATFQTAPGATWSQCERNQIGIHQCHQAHGQGWPQEYQTCHPAPPKQAQGAQGCMQPFTTQTEFRTLPQQTSKAVTHRQPSVGLQNTNNTCYMNSFMQALFLTDAFVWRIYDFTLKLKAKASKIDEEDFEFGKKVVELLQKQFAKMALTKHQHTDIWDILQAFPADYRSGEQQDVTETIRFVFDKLGGSDQDLLREVFAGQLQEKIQCRECGKIKVREETFTDLVLPVPTAEQAKESGIVPTMQKLLEERLKCEEMDDPNNLVTCENCQKKTFAVKWSEITRPPPHLCLCLNRFTFNMQTYDFTKEKTPVKIDEGLWIGGYEYELYHTIIHTGKDASSGHYYAMGRRSEPTVSGDCAFYTMDDSQIKEADVSLLAGNPPEKLLDDNAYVLFLRCKQAPPTPEFRIPLSLVEYVKKQDKKQ</sequence>
<dbReference type="GO" id="GO:0016579">
    <property type="term" value="P:protein deubiquitination"/>
    <property type="evidence" value="ECO:0007669"/>
    <property type="project" value="InterPro"/>
</dbReference>
<dbReference type="InterPro" id="IPR001394">
    <property type="entry name" value="Peptidase_C19_UCH"/>
</dbReference>
<evidence type="ECO:0000313" key="4">
    <source>
        <dbReference type="Proteomes" id="UP001152797"/>
    </source>
</evidence>
<dbReference type="EMBL" id="CAMXCT010003549">
    <property type="protein sequence ID" value="CAI4005015.1"/>
    <property type="molecule type" value="Genomic_DNA"/>
</dbReference>
<reference evidence="3 4" key="2">
    <citation type="submission" date="2024-05" db="EMBL/GenBank/DDBJ databases">
        <authorList>
            <person name="Chen Y."/>
            <person name="Shah S."/>
            <person name="Dougan E. K."/>
            <person name="Thang M."/>
            <person name="Chan C."/>
        </authorList>
    </citation>
    <scope>NUCLEOTIDE SEQUENCE [LARGE SCALE GENOMIC DNA]</scope>
</reference>
<dbReference type="Proteomes" id="UP001152797">
    <property type="component" value="Unassembled WGS sequence"/>
</dbReference>
<comment type="caution">
    <text evidence="2">The sequence shown here is derived from an EMBL/GenBank/DDBJ whole genome shotgun (WGS) entry which is preliminary data.</text>
</comment>